<protein>
    <submittedName>
        <fullName evidence="9">Arylsulfatase</fullName>
        <ecNumber evidence="9">3.1.6.1</ecNumber>
    </submittedName>
</protein>
<dbReference type="GO" id="GO:0046872">
    <property type="term" value="F:metal ion binding"/>
    <property type="evidence" value="ECO:0007669"/>
    <property type="project" value="UniProtKB-KW"/>
</dbReference>
<evidence type="ECO:0000313" key="10">
    <source>
        <dbReference type="Proteomes" id="UP000315724"/>
    </source>
</evidence>
<feature type="compositionally biased region" description="Basic and acidic residues" evidence="7">
    <location>
        <begin position="463"/>
        <end position="474"/>
    </location>
</feature>
<evidence type="ECO:0000259" key="8">
    <source>
        <dbReference type="Pfam" id="PF00884"/>
    </source>
</evidence>
<dbReference type="PANTHER" id="PTHR42693">
    <property type="entry name" value="ARYLSULFATASE FAMILY MEMBER"/>
    <property type="match status" value="1"/>
</dbReference>
<dbReference type="InterPro" id="IPR000917">
    <property type="entry name" value="Sulfatase_N"/>
</dbReference>
<keyword evidence="6" id="KW-0106">Calcium</keyword>
<name>A0A517QL97_9PLAN</name>
<evidence type="ECO:0000256" key="1">
    <source>
        <dbReference type="ARBA" id="ARBA00001913"/>
    </source>
</evidence>
<evidence type="ECO:0000256" key="2">
    <source>
        <dbReference type="ARBA" id="ARBA00008779"/>
    </source>
</evidence>
<dbReference type="EC" id="3.1.6.1" evidence="9"/>
<dbReference type="OrthoDB" id="9783154at2"/>
<keyword evidence="3" id="KW-0479">Metal-binding</keyword>
<feature type="region of interest" description="Disordered" evidence="7">
    <location>
        <begin position="457"/>
        <end position="483"/>
    </location>
</feature>
<evidence type="ECO:0000313" key="9">
    <source>
        <dbReference type="EMBL" id="QDT32396.1"/>
    </source>
</evidence>
<dbReference type="EMBL" id="CP036267">
    <property type="protein sequence ID" value="QDT32396.1"/>
    <property type="molecule type" value="Genomic_DNA"/>
</dbReference>
<accession>A0A517QL97</accession>
<dbReference type="Gene3D" id="3.40.720.10">
    <property type="entry name" value="Alkaline Phosphatase, subunit A"/>
    <property type="match status" value="1"/>
</dbReference>
<reference evidence="9 10" key="1">
    <citation type="submission" date="2019-02" db="EMBL/GenBank/DDBJ databases">
        <title>Deep-cultivation of Planctomycetes and their phenomic and genomic characterization uncovers novel biology.</title>
        <authorList>
            <person name="Wiegand S."/>
            <person name="Jogler M."/>
            <person name="Boedeker C."/>
            <person name="Pinto D."/>
            <person name="Vollmers J."/>
            <person name="Rivas-Marin E."/>
            <person name="Kohn T."/>
            <person name="Peeters S.H."/>
            <person name="Heuer A."/>
            <person name="Rast P."/>
            <person name="Oberbeckmann S."/>
            <person name="Bunk B."/>
            <person name="Jeske O."/>
            <person name="Meyerdierks A."/>
            <person name="Storesund J.E."/>
            <person name="Kallscheuer N."/>
            <person name="Luecker S."/>
            <person name="Lage O.M."/>
            <person name="Pohl T."/>
            <person name="Merkel B.J."/>
            <person name="Hornburger P."/>
            <person name="Mueller R.-W."/>
            <person name="Bruemmer F."/>
            <person name="Labrenz M."/>
            <person name="Spormann A.M."/>
            <person name="Op den Camp H."/>
            <person name="Overmann J."/>
            <person name="Amann R."/>
            <person name="Jetten M.S.M."/>
            <person name="Mascher T."/>
            <person name="Medema M.H."/>
            <person name="Devos D.P."/>
            <person name="Kaster A.-K."/>
            <person name="Ovreas L."/>
            <person name="Rohde M."/>
            <person name="Galperin M.Y."/>
            <person name="Jogler C."/>
        </authorList>
    </citation>
    <scope>NUCLEOTIDE SEQUENCE [LARGE SCALE GENOMIC DNA]</scope>
    <source>
        <strain evidence="9 10">Mal48</strain>
    </source>
</reference>
<dbReference type="AlphaFoldDB" id="A0A517QL97"/>
<dbReference type="KEGG" id="tpol:Mal48_16420"/>
<gene>
    <name evidence="9" type="primary">atsA_14</name>
    <name evidence="9" type="ORF">Mal48_16420</name>
</gene>
<dbReference type="PANTHER" id="PTHR42693:SF42">
    <property type="entry name" value="ARYLSULFATASE G"/>
    <property type="match status" value="1"/>
</dbReference>
<keyword evidence="5 9" id="KW-0378">Hydrolase</keyword>
<dbReference type="SUPFAM" id="SSF53649">
    <property type="entry name" value="Alkaline phosphatase-like"/>
    <property type="match status" value="1"/>
</dbReference>
<evidence type="ECO:0000256" key="4">
    <source>
        <dbReference type="ARBA" id="ARBA00022729"/>
    </source>
</evidence>
<dbReference type="Gene3D" id="3.30.1120.10">
    <property type="match status" value="1"/>
</dbReference>
<feature type="domain" description="Sulfatase N-terminal" evidence="8">
    <location>
        <begin position="31"/>
        <end position="347"/>
    </location>
</feature>
<evidence type="ECO:0000256" key="3">
    <source>
        <dbReference type="ARBA" id="ARBA00022723"/>
    </source>
</evidence>
<keyword evidence="4" id="KW-0732">Signal</keyword>
<dbReference type="Proteomes" id="UP000315724">
    <property type="component" value="Chromosome"/>
</dbReference>
<evidence type="ECO:0000256" key="7">
    <source>
        <dbReference type="SAM" id="MobiDB-lite"/>
    </source>
</evidence>
<dbReference type="InterPro" id="IPR050738">
    <property type="entry name" value="Sulfatase"/>
</dbReference>
<organism evidence="9 10">
    <name type="scientific">Thalassoglobus polymorphus</name>
    <dbReference type="NCBI Taxonomy" id="2527994"/>
    <lineage>
        <taxon>Bacteria</taxon>
        <taxon>Pseudomonadati</taxon>
        <taxon>Planctomycetota</taxon>
        <taxon>Planctomycetia</taxon>
        <taxon>Planctomycetales</taxon>
        <taxon>Planctomycetaceae</taxon>
        <taxon>Thalassoglobus</taxon>
    </lineage>
</organism>
<comment type="cofactor">
    <cofactor evidence="1">
        <name>Ca(2+)</name>
        <dbReference type="ChEBI" id="CHEBI:29108"/>
    </cofactor>
</comment>
<keyword evidence="10" id="KW-1185">Reference proteome</keyword>
<sequence>MKSLFVELCCLGVVLLNGIIADGAETSERPPNILFVLIDDLGWSDLGCYGSRFHETPNIDRFAEQGMRFTDFYAAGAVCSPTRASIQSGQNQARLGITDFIPGHRRPFAPLIVPEVTGALPSEIVTPAEMLKRKGYTTGYFGKWHLGNREQEPDSQGYDVSLVTNGGHHAPRFRTNPPVDVPDGTYLADFLTDQTIGFMRENQEQPFFAFLSHYAVHIPLDANEDLIKKYENKTKPEGGVNNPIYAAMVEHVDRSFAKLMQAIEELGLGQNTIVIFTSDNGGLYQSASLGGPIVCSNAPLRDEKGTLYEGGIRVPLIVRWPGKVQPGTVCNEPTISTDFWPTFAELARVDDFEHQTIDGVSLLPLLRDPNANLDRSALHFHFPHYHHSRPAGAIRKGPWKLIEFFEDEKLELYNLEDDLSEARNLLDENSRTKETHQRIATQLQRELADWRVSINAKMPTKNPKHDPGREMEILRKRRAGKKR</sequence>
<dbReference type="InterPro" id="IPR017850">
    <property type="entry name" value="Alkaline_phosphatase_core_sf"/>
</dbReference>
<dbReference type="RefSeq" id="WP_145197615.1">
    <property type="nucleotide sequence ID" value="NZ_CP036267.1"/>
</dbReference>
<dbReference type="Pfam" id="PF00884">
    <property type="entry name" value="Sulfatase"/>
    <property type="match status" value="1"/>
</dbReference>
<proteinExistence type="inferred from homology"/>
<dbReference type="CDD" id="cd16144">
    <property type="entry name" value="ARS_like"/>
    <property type="match status" value="1"/>
</dbReference>
<evidence type="ECO:0000256" key="6">
    <source>
        <dbReference type="ARBA" id="ARBA00022837"/>
    </source>
</evidence>
<comment type="similarity">
    <text evidence="2">Belongs to the sulfatase family.</text>
</comment>
<dbReference type="GO" id="GO:0004065">
    <property type="term" value="F:arylsulfatase activity"/>
    <property type="evidence" value="ECO:0007669"/>
    <property type="project" value="UniProtKB-EC"/>
</dbReference>
<evidence type="ECO:0000256" key="5">
    <source>
        <dbReference type="ARBA" id="ARBA00022801"/>
    </source>
</evidence>